<dbReference type="RefSeq" id="WP_344237726.1">
    <property type="nucleotide sequence ID" value="NZ_BAAAPH010000019.1"/>
</dbReference>
<accession>A0ABN2E166</accession>
<evidence type="ECO:0000256" key="8">
    <source>
        <dbReference type="SAM" id="MobiDB-lite"/>
    </source>
</evidence>
<dbReference type="InterPro" id="IPR050388">
    <property type="entry name" value="ABC_Ni/Peptide_Import"/>
</dbReference>
<reference evidence="10 11" key="1">
    <citation type="journal article" date="2019" name="Int. J. Syst. Evol. Microbiol.">
        <title>The Global Catalogue of Microorganisms (GCM) 10K type strain sequencing project: providing services to taxonomists for standard genome sequencing and annotation.</title>
        <authorList>
            <consortium name="The Broad Institute Genomics Platform"/>
            <consortium name="The Broad Institute Genome Sequencing Center for Infectious Disease"/>
            <person name="Wu L."/>
            <person name="Ma J."/>
        </authorList>
    </citation>
    <scope>NUCLEOTIDE SEQUENCE [LARGE SCALE GENOMIC DNA]</scope>
    <source>
        <strain evidence="10 11">JCM 15572</strain>
    </source>
</reference>
<keyword evidence="4" id="KW-1003">Cell membrane</keyword>
<keyword evidence="7" id="KW-0472">Membrane</keyword>
<evidence type="ECO:0000256" key="4">
    <source>
        <dbReference type="ARBA" id="ARBA00022475"/>
    </source>
</evidence>
<gene>
    <name evidence="10" type="ORF">GCM10009804_54570</name>
</gene>
<evidence type="ECO:0000256" key="5">
    <source>
        <dbReference type="ARBA" id="ARBA00022741"/>
    </source>
</evidence>
<evidence type="ECO:0000256" key="7">
    <source>
        <dbReference type="ARBA" id="ARBA00023136"/>
    </source>
</evidence>
<dbReference type="PANTHER" id="PTHR43297:SF2">
    <property type="entry name" value="DIPEPTIDE TRANSPORT ATP-BINDING PROTEIN DPPD"/>
    <property type="match status" value="1"/>
</dbReference>
<dbReference type="InterPro" id="IPR003593">
    <property type="entry name" value="AAA+_ATPase"/>
</dbReference>
<keyword evidence="5" id="KW-0547">Nucleotide-binding</keyword>
<comment type="similarity">
    <text evidence="2">Belongs to the ABC transporter superfamily.</text>
</comment>
<dbReference type="Pfam" id="PF08352">
    <property type="entry name" value="oligo_HPY"/>
    <property type="match status" value="1"/>
</dbReference>
<sequence>MAQNVVEPDVTTGVRPLLSVRELRVEFATSGGVVTAVDGASFDVAAGETVALLGESGSGKSVTAQALLGIVPKPAGRVTGGSVSYDGRDLLAAGTAKSLRGREIAMVFQDPLSSLNPVFRVGTQIGEMFRRHRGASRKQARAEALELMKRVGIPAASKRLDDYPHQFSGGMRQRVMIAMALALSPKLLIADEPTTALDVTVQAQIMDLLTRLQAEEGMSLVLITHDLGVVADVADRVVLMYAGRVVETGPLREVYEHSAHPYTSGLMASVPVLDGPRDRLTPIQGAPPDLLALPAGCSFNPRCQYADSLCTTTQPNLTQLPTRPSTHQAACHHPKGAPTHAR</sequence>
<dbReference type="Proteomes" id="UP001501705">
    <property type="component" value="Unassembled WGS sequence"/>
</dbReference>
<evidence type="ECO:0000256" key="1">
    <source>
        <dbReference type="ARBA" id="ARBA00004202"/>
    </source>
</evidence>
<feature type="region of interest" description="Disordered" evidence="8">
    <location>
        <begin position="317"/>
        <end position="342"/>
    </location>
</feature>
<dbReference type="Pfam" id="PF00005">
    <property type="entry name" value="ABC_tran"/>
    <property type="match status" value="1"/>
</dbReference>
<comment type="caution">
    <text evidence="10">The sequence shown here is derived from an EMBL/GenBank/DDBJ whole genome shotgun (WGS) entry which is preliminary data.</text>
</comment>
<dbReference type="Gene3D" id="3.40.50.300">
    <property type="entry name" value="P-loop containing nucleotide triphosphate hydrolases"/>
    <property type="match status" value="1"/>
</dbReference>
<dbReference type="InterPro" id="IPR003439">
    <property type="entry name" value="ABC_transporter-like_ATP-bd"/>
</dbReference>
<keyword evidence="11" id="KW-1185">Reference proteome</keyword>
<evidence type="ECO:0000256" key="6">
    <source>
        <dbReference type="ARBA" id="ARBA00022840"/>
    </source>
</evidence>
<keyword evidence="3" id="KW-0813">Transport</keyword>
<name>A0ABN2E166_9ACTN</name>
<protein>
    <submittedName>
        <fullName evidence="10">ABC transporter ATP-binding protein</fullName>
    </submittedName>
</protein>
<dbReference type="InterPro" id="IPR027417">
    <property type="entry name" value="P-loop_NTPase"/>
</dbReference>
<dbReference type="SUPFAM" id="SSF52540">
    <property type="entry name" value="P-loop containing nucleoside triphosphate hydrolases"/>
    <property type="match status" value="1"/>
</dbReference>
<feature type="compositionally biased region" description="Basic residues" evidence="8">
    <location>
        <begin position="330"/>
        <end position="342"/>
    </location>
</feature>
<dbReference type="GO" id="GO:0005524">
    <property type="term" value="F:ATP binding"/>
    <property type="evidence" value="ECO:0007669"/>
    <property type="project" value="UniProtKB-KW"/>
</dbReference>
<comment type="subcellular location">
    <subcellularLocation>
        <location evidence="1">Cell membrane</location>
        <topology evidence="1">Peripheral membrane protein</topology>
    </subcellularLocation>
</comment>
<evidence type="ECO:0000259" key="9">
    <source>
        <dbReference type="PROSITE" id="PS50893"/>
    </source>
</evidence>
<dbReference type="PANTHER" id="PTHR43297">
    <property type="entry name" value="OLIGOPEPTIDE TRANSPORT ATP-BINDING PROTEIN APPD"/>
    <property type="match status" value="1"/>
</dbReference>
<dbReference type="SMART" id="SM00382">
    <property type="entry name" value="AAA"/>
    <property type="match status" value="1"/>
</dbReference>
<dbReference type="PROSITE" id="PS00211">
    <property type="entry name" value="ABC_TRANSPORTER_1"/>
    <property type="match status" value="1"/>
</dbReference>
<evidence type="ECO:0000313" key="10">
    <source>
        <dbReference type="EMBL" id="GAA1591441.1"/>
    </source>
</evidence>
<dbReference type="InterPro" id="IPR017871">
    <property type="entry name" value="ABC_transporter-like_CS"/>
</dbReference>
<evidence type="ECO:0000313" key="11">
    <source>
        <dbReference type="Proteomes" id="UP001501705"/>
    </source>
</evidence>
<dbReference type="PROSITE" id="PS50893">
    <property type="entry name" value="ABC_TRANSPORTER_2"/>
    <property type="match status" value="1"/>
</dbReference>
<dbReference type="NCBIfam" id="TIGR01727">
    <property type="entry name" value="oligo_HPY"/>
    <property type="match status" value="1"/>
</dbReference>
<dbReference type="EMBL" id="BAAAPH010000019">
    <property type="protein sequence ID" value="GAA1591441.1"/>
    <property type="molecule type" value="Genomic_DNA"/>
</dbReference>
<feature type="domain" description="ABC transporter" evidence="9">
    <location>
        <begin position="20"/>
        <end position="267"/>
    </location>
</feature>
<proteinExistence type="inferred from homology"/>
<organism evidence="10 11">
    <name type="scientific">Kribbella hippodromi</name>
    <dbReference type="NCBI Taxonomy" id="434347"/>
    <lineage>
        <taxon>Bacteria</taxon>
        <taxon>Bacillati</taxon>
        <taxon>Actinomycetota</taxon>
        <taxon>Actinomycetes</taxon>
        <taxon>Propionibacteriales</taxon>
        <taxon>Kribbellaceae</taxon>
        <taxon>Kribbella</taxon>
    </lineage>
</organism>
<dbReference type="InterPro" id="IPR013563">
    <property type="entry name" value="Oligopep_ABC_C"/>
</dbReference>
<keyword evidence="6 10" id="KW-0067">ATP-binding</keyword>
<dbReference type="CDD" id="cd03257">
    <property type="entry name" value="ABC_NikE_OppD_transporters"/>
    <property type="match status" value="1"/>
</dbReference>
<evidence type="ECO:0000256" key="3">
    <source>
        <dbReference type="ARBA" id="ARBA00022448"/>
    </source>
</evidence>
<evidence type="ECO:0000256" key="2">
    <source>
        <dbReference type="ARBA" id="ARBA00005417"/>
    </source>
</evidence>